<evidence type="ECO:0000313" key="1">
    <source>
        <dbReference type="EMBL" id="EGK02666.1"/>
    </source>
</evidence>
<reference evidence="1 2" key="1">
    <citation type="submission" date="2011-04" db="EMBL/GenBank/DDBJ databases">
        <title>The Genome Sequence of Dysgonomonas gadei ATCC BAA-286.</title>
        <authorList>
            <consortium name="The Broad Institute Genome Sequencing Platform"/>
            <person name="Earl A."/>
            <person name="Ward D."/>
            <person name="Feldgarden M."/>
            <person name="Gevers D."/>
            <person name="Pudlo N."/>
            <person name="Martens E."/>
            <person name="Allen-Vercoe E."/>
            <person name="Young S.K."/>
            <person name="Zeng Q."/>
            <person name="Gargeya S."/>
            <person name="Fitzgerald M."/>
            <person name="Haas B."/>
            <person name="Abouelleil A."/>
            <person name="Alvarado L."/>
            <person name="Arachchi H.M."/>
            <person name="Berlin A."/>
            <person name="Brown A."/>
            <person name="Chapman S.B."/>
            <person name="Chen Z."/>
            <person name="Dunbar C."/>
            <person name="Freedman E."/>
            <person name="Gearin G."/>
            <person name="Gellesch M."/>
            <person name="Goldberg J."/>
            <person name="Griggs A."/>
            <person name="Gujja S."/>
            <person name="Heiman D."/>
            <person name="Howarth C."/>
            <person name="Larson L."/>
            <person name="Lui A."/>
            <person name="MacDonald P.J.P."/>
            <person name="Mehta T."/>
            <person name="Montmayeur A."/>
            <person name="Murphy C."/>
            <person name="Neiman D."/>
            <person name="Pearson M."/>
            <person name="Priest M."/>
            <person name="Roberts A."/>
            <person name="Saif S."/>
            <person name="Shea T."/>
            <person name="Shenoy N."/>
            <person name="Sisk P."/>
            <person name="Stolte C."/>
            <person name="Sykes S."/>
            <person name="Yandava C."/>
            <person name="Wortman J."/>
            <person name="Nusbaum C."/>
            <person name="Birren B."/>
        </authorList>
    </citation>
    <scope>NUCLEOTIDE SEQUENCE [LARGE SCALE GENOMIC DNA]</scope>
    <source>
        <strain evidence="1 2">ATCC BAA-286</strain>
    </source>
</reference>
<dbReference type="InterPro" id="IPR011250">
    <property type="entry name" value="OMP/PagP_B-barrel"/>
</dbReference>
<dbReference type="HOGENOM" id="CLU_1376988_0_0_10"/>
<accession>F5IVL6</accession>
<dbReference type="SUPFAM" id="SSF56925">
    <property type="entry name" value="OMPA-like"/>
    <property type="match status" value="1"/>
</dbReference>
<gene>
    <name evidence="1" type="ORF">HMPREF9455_00916</name>
</gene>
<keyword evidence="2" id="KW-1185">Reference proteome</keyword>
<dbReference type="Proteomes" id="UP000004913">
    <property type="component" value="Unassembled WGS sequence"/>
</dbReference>
<name>F5IVL6_9BACT</name>
<organism evidence="1 2">
    <name type="scientific">Dysgonomonas gadei ATCC BAA-286</name>
    <dbReference type="NCBI Taxonomy" id="742766"/>
    <lineage>
        <taxon>Bacteria</taxon>
        <taxon>Pseudomonadati</taxon>
        <taxon>Bacteroidota</taxon>
        <taxon>Bacteroidia</taxon>
        <taxon>Bacteroidales</taxon>
        <taxon>Dysgonomonadaceae</taxon>
        <taxon>Dysgonomonas</taxon>
    </lineage>
</organism>
<evidence type="ECO:0000313" key="2">
    <source>
        <dbReference type="Proteomes" id="UP000004913"/>
    </source>
</evidence>
<evidence type="ECO:0008006" key="3">
    <source>
        <dbReference type="Google" id="ProtNLM"/>
    </source>
</evidence>
<protein>
    <recommendedName>
        <fullName evidence="3">Outer membrane protein beta-barrel domain-containing protein</fullName>
    </recommendedName>
</protein>
<dbReference type="eggNOG" id="ENOG50330ZN">
    <property type="taxonomic scope" value="Bacteria"/>
</dbReference>
<dbReference type="OrthoDB" id="980939at2"/>
<comment type="caution">
    <text evidence="1">The sequence shown here is derived from an EMBL/GenBank/DDBJ whole genome shotgun (WGS) entry which is preliminary data.</text>
</comment>
<dbReference type="EMBL" id="ADLV01000015">
    <property type="protein sequence ID" value="EGK02666.1"/>
    <property type="molecule type" value="Genomic_DNA"/>
</dbReference>
<dbReference type="RefSeq" id="WP_006798431.1">
    <property type="nucleotide sequence ID" value="NZ_GL891980.1"/>
</dbReference>
<sequence>MNKKNFISACILISFLFGGLGTGIAQENKKSGKIGLYFASFGVNEIFTFESLDGSGSYKNDNFFTLGVNYLHSLNKRIAIETGVEYSKHNVKIQPAFTGEGVDYSDRKESFKLISVPVVANVYFGKYIFANGGIILDFDISGSNSIDKQTGMGTILGIGAKYDFESGVSAYLNPYFKLHTLVPFSSERYHQRVWESGIKLGITCSL</sequence>
<dbReference type="STRING" id="742766.HMPREF9455_00916"/>
<dbReference type="AlphaFoldDB" id="F5IVL6"/>
<dbReference type="Gene3D" id="2.40.160.20">
    <property type="match status" value="1"/>
</dbReference>
<proteinExistence type="predicted"/>